<sequence length="374" mass="40702">MKGVRAAGTQKANSKALSSSLCVCLFCLRKLTARPPTRCFQKDVVHAPTLHGQPPPPPPFFFCFSRAAGARTSAWSRLLFYARHTHAHALLWQRRVTDPPPPSLPPSPSSLLRMSELAEYSRLIQKFDTCRTAFMMCRGQEDVEPYTRDFHNAFQVAKAMATVHQLLGPEWSVFVATGPYSSQDTRHADHDVQLPEDAIIAENVQTSMLVPEVQLYILGDAERGIPPVQQAIIWGCETYGCVLQTSDELLAHGIRVAVLVDGCSSRIAEMHDTAILQMSHWDGLMVTTAPSAIVQLTRSDARFVKPIIQILKTFAADWSTTQPLPELSSQRVGGGDGDPATAVSDATAASPVSAVTTAGDAATKRNSAYSGKGY</sequence>
<comment type="caution">
    <text evidence="4">The sequence shown here is derived from an EMBL/GenBank/DDBJ whole genome shotgun (WGS) entry which is preliminary data.</text>
</comment>
<feature type="compositionally biased region" description="Low complexity" evidence="2">
    <location>
        <begin position="338"/>
        <end position="358"/>
    </location>
</feature>
<feature type="domain" description="Isochorismatase-like" evidence="3">
    <location>
        <begin position="228"/>
        <end position="288"/>
    </location>
</feature>
<comment type="similarity">
    <text evidence="1">Belongs to the isochorismatase family.</text>
</comment>
<reference evidence="4 5" key="1">
    <citation type="submission" date="2024-02" db="EMBL/GenBank/DDBJ databases">
        <title>FIRST GENOME SEQUENCES OF Leishmania (Viannia) shawi, Leishmania (Viannia) lindenbergi AND Leishmania (Viannia) utingensis.</title>
        <authorList>
            <person name="Resadore F."/>
            <person name="Custodio M.G.F."/>
            <person name="Boite M.C."/>
            <person name="Cupolillo E."/>
            <person name="Ferreira G.E.M."/>
        </authorList>
    </citation>
    <scope>NUCLEOTIDE SEQUENCE [LARGE SCALE GENOMIC DNA]</scope>
    <source>
        <strain evidence="4 5">ITUB/BR/1977/M4964</strain>
    </source>
</reference>
<dbReference type="SUPFAM" id="SSF52499">
    <property type="entry name" value="Isochorismatase-like hydrolases"/>
    <property type="match status" value="1"/>
</dbReference>
<dbReference type="PANTHER" id="PTHR14119:SF3">
    <property type="entry name" value="ISOCHORISMATASE DOMAIN-CONTAINING PROTEIN 2"/>
    <property type="match status" value="1"/>
</dbReference>
<gene>
    <name evidence="4" type="ORF">Q4I30_001369</name>
</gene>
<dbReference type="Gene3D" id="3.40.50.850">
    <property type="entry name" value="Isochorismatase-like"/>
    <property type="match status" value="1"/>
</dbReference>
<protein>
    <submittedName>
        <fullName evidence="4">Isochorismatase family</fullName>
    </submittedName>
</protein>
<proteinExistence type="inferred from homology"/>
<evidence type="ECO:0000256" key="1">
    <source>
        <dbReference type="ARBA" id="ARBA00006336"/>
    </source>
</evidence>
<dbReference type="InterPro" id="IPR036380">
    <property type="entry name" value="Isochorismatase-like_sf"/>
</dbReference>
<evidence type="ECO:0000313" key="5">
    <source>
        <dbReference type="Proteomes" id="UP001482455"/>
    </source>
</evidence>
<evidence type="ECO:0000259" key="3">
    <source>
        <dbReference type="Pfam" id="PF00857"/>
    </source>
</evidence>
<organism evidence="4 5">
    <name type="scientific">Leishmania utingensis</name>
    <dbReference type="NCBI Taxonomy" id="653362"/>
    <lineage>
        <taxon>Eukaryota</taxon>
        <taxon>Discoba</taxon>
        <taxon>Euglenozoa</taxon>
        <taxon>Kinetoplastea</taxon>
        <taxon>Metakinetoplastina</taxon>
        <taxon>Trypanosomatida</taxon>
        <taxon>Trypanosomatidae</taxon>
        <taxon>Leishmaniinae</taxon>
        <taxon>Leishmania</taxon>
    </lineage>
</organism>
<dbReference type="EMBL" id="JBAMZL010000009">
    <property type="protein sequence ID" value="KAL0513487.1"/>
    <property type="molecule type" value="Genomic_DNA"/>
</dbReference>
<evidence type="ECO:0000256" key="2">
    <source>
        <dbReference type="SAM" id="MobiDB-lite"/>
    </source>
</evidence>
<feature type="compositionally biased region" description="Polar residues" evidence="2">
    <location>
        <begin position="364"/>
        <end position="374"/>
    </location>
</feature>
<evidence type="ECO:0000313" key="4">
    <source>
        <dbReference type="EMBL" id="KAL0513487.1"/>
    </source>
</evidence>
<dbReference type="Pfam" id="PF00857">
    <property type="entry name" value="Isochorismatase"/>
    <property type="match status" value="1"/>
</dbReference>
<accession>A0AAW3AZK9</accession>
<feature type="region of interest" description="Disordered" evidence="2">
    <location>
        <begin position="325"/>
        <end position="374"/>
    </location>
</feature>
<keyword evidence="5" id="KW-1185">Reference proteome</keyword>
<dbReference type="InterPro" id="IPR050993">
    <property type="entry name" value="Isochorismatase_domain"/>
</dbReference>
<dbReference type="AlphaFoldDB" id="A0AAW3AZK9"/>
<name>A0AAW3AZK9_9TRYP</name>
<dbReference type="InterPro" id="IPR000868">
    <property type="entry name" value="Isochorismatase-like_dom"/>
</dbReference>
<dbReference type="Proteomes" id="UP001482455">
    <property type="component" value="Unassembled WGS sequence"/>
</dbReference>
<dbReference type="PANTHER" id="PTHR14119">
    <property type="entry name" value="HYDROLASE"/>
    <property type="match status" value="1"/>
</dbReference>